<accession>A0AA88KIC2</accession>
<dbReference type="RefSeq" id="XP_044545995.1">
    <property type="nucleotide sequence ID" value="XM_044697895.1"/>
</dbReference>
<evidence type="ECO:0000313" key="3">
    <source>
        <dbReference type="Proteomes" id="UP000816034"/>
    </source>
</evidence>
<dbReference type="Pfam" id="PF00581">
    <property type="entry name" value="Rhodanese"/>
    <property type="match status" value="1"/>
</dbReference>
<dbReference type="AlphaFoldDB" id="A0AA88KIC2"/>
<proteinExistence type="predicted"/>
<dbReference type="PROSITE" id="PS50206">
    <property type="entry name" value="RHODANESE_3"/>
    <property type="match status" value="1"/>
</dbReference>
<gene>
    <name evidence="2" type="ORF">C9374_007881</name>
</gene>
<dbReference type="CDD" id="cd00158">
    <property type="entry name" value="RHOD"/>
    <property type="match status" value="1"/>
</dbReference>
<feature type="domain" description="Rhodanese" evidence="1">
    <location>
        <begin position="28"/>
        <end position="117"/>
    </location>
</feature>
<dbReference type="Gene3D" id="6.10.140.1340">
    <property type="match status" value="1"/>
</dbReference>
<dbReference type="InterPro" id="IPR050229">
    <property type="entry name" value="GlpE_sulfurtransferase"/>
</dbReference>
<dbReference type="Proteomes" id="UP000816034">
    <property type="component" value="Unassembled WGS sequence"/>
</dbReference>
<dbReference type="InterPro" id="IPR036873">
    <property type="entry name" value="Rhodanese-like_dom_sf"/>
</dbReference>
<sequence length="209" mass="23685">MTIKNHSHKCLSIEEYIHKVDRQQLNQNQDSVQVIDVRSQHDFEQARFILKNSINLPYSTLETNLKLLDPHKQVVVVCQHGCENSASAHACSILSKHGIQCQCIEGGFNEINKRLSTSNNSNMDNTLLPFVLENRRNSKIWTLERQARFSSGFLTLCGLLGYFLSKKRVFLLGSGSLAVGGTYSAITDSCGLAKVLRKMPWNKTNFRWL</sequence>
<organism evidence="2 3">
    <name type="scientific">Naegleria lovaniensis</name>
    <name type="common">Amoeba</name>
    <dbReference type="NCBI Taxonomy" id="51637"/>
    <lineage>
        <taxon>Eukaryota</taxon>
        <taxon>Discoba</taxon>
        <taxon>Heterolobosea</taxon>
        <taxon>Tetramitia</taxon>
        <taxon>Eutetramitia</taxon>
        <taxon>Vahlkampfiidae</taxon>
        <taxon>Naegleria</taxon>
    </lineage>
</organism>
<dbReference type="PANTHER" id="PTHR43031:SF1">
    <property type="entry name" value="PYRIDINE NUCLEOTIDE-DISULPHIDE OXIDOREDUCTASE"/>
    <property type="match status" value="1"/>
</dbReference>
<dbReference type="Gene3D" id="3.40.250.10">
    <property type="entry name" value="Rhodanese-like domain"/>
    <property type="match status" value="1"/>
</dbReference>
<dbReference type="EMBL" id="PYSW02000031">
    <property type="protein sequence ID" value="KAG2378733.1"/>
    <property type="molecule type" value="Genomic_DNA"/>
</dbReference>
<evidence type="ECO:0000313" key="2">
    <source>
        <dbReference type="EMBL" id="KAG2378733.1"/>
    </source>
</evidence>
<evidence type="ECO:0000259" key="1">
    <source>
        <dbReference type="PROSITE" id="PS50206"/>
    </source>
</evidence>
<name>A0AA88KIC2_NAELO</name>
<dbReference type="GeneID" id="68100335"/>
<dbReference type="PANTHER" id="PTHR43031">
    <property type="entry name" value="FAD-DEPENDENT OXIDOREDUCTASE"/>
    <property type="match status" value="1"/>
</dbReference>
<dbReference type="SMART" id="SM00450">
    <property type="entry name" value="RHOD"/>
    <property type="match status" value="1"/>
</dbReference>
<protein>
    <recommendedName>
        <fullName evidence="1">Rhodanese domain-containing protein</fullName>
    </recommendedName>
</protein>
<keyword evidence="3" id="KW-1185">Reference proteome</keyword>
<reference evidence="2 3" key="1">
    <citation type="journal article" date="2018" name="BMC Genomics">
        <title>The genome of Naegleria lovaniensis, the basis for a comparative approach to unravel pathogenicity factors of the human pathogenic amoeba N. fowleri.</title>
        <authorList>
            <person name="Liechti N."/>
            <person name="Schurch N."/>
            <person name="Bruggmann R."/>
            <person name="Wittwer M."/>
        </authorList>
    </citation>
    <scope>NUCLEOTIDE SEQUENCE [LARGE SCALE GENOMIC DNA]</scope>
    <source>
        <strain evidence="2 3">ATCC 30569</strain>
    </source>
</reference>
<dbReference type="InterPro" id="IPR001763">
    <property type="entry name" value="Rhodanese-like_dom"/>
</dbReference>
<comment type="caution">
    <text evidence="2">The sequence shown here is derived from an EMBL/GenBank/DDBJ whole genome shotgun (WGS) entry which is preliminary data.</text>
</comment>
<dbReference type="SUPFAM" id="SSF52821">
    <property type="entry name" value="Rhodanese/Cell cycle control phosphatase"/>
    <property type="match status" value="1"/>
</dbReference>